<accession>A0ABX8BM38</accession>
<gene>
    <name evidence="2" type="ORF">KGD84_26880</name>
</gene>
<dbReference type="Pfam" id="PF19054">
    <property type="entry name" value="DUF5753"/>
    <property type="match status" value="1"/>
</dbReference>
<dbReference type="CDD" id="cd00093">
    <property type="entry name" value="HTH_XRE"/>
    <property type="match status" value="1"/>
</dbReference>
<dbReference type="SUPFAM" id="SSF47413">
    <property type="entry name" value="lambda repressor-like DNA-binding domains"/>
    <property type="match status" value="1"/>
</dbReference>
<dbReference type="InterPro" id="IPR043917">
    <property type="entry name" value="DUF5753"/>
</dbReference>
<dbReference type="InterPro" id="IPR010982">
    <property type="entry name" value="Lambda_DNA-bd_dom_sf"/>
</dbReference>
<evidence type="ECO:0000313" key="3">
    <source>
        <dbReference type="Proteomes" id="UP000676079"/>
    </source>
</evidence>
<protein>
    <submittedName>
        <fullName evidence="2">Helix-turn-helix transcriptional regulator</fullName>
    </submittedName>
</protein>
<sequence length="257" mass="27743">MTAKQFPARLAKARELAGLTQRQLAARAGTSSASVSRWEAGKTTPQRDNVQILDDAVKAYGALLKAWVGDREGAGLPAYMRDLVRLEELARLIELVSPLLIPGLLQSPSYARLIFEESLMGETGADLDELVALRCGRYEKLRSDNDPKVVAVFPETALTLVPEAVRVEQARHLVELTDAGRVRIHLVPSGSLLLGVTSMLLVFHMHDGGTAVSSDHVDGNVVYADSDGYARLQGLVKQALGAALPAGQSRKVLEELL</sequence>
<dbReference type="InterPro" id="IPR001387">
    <property type="entry name" value="Cro/C1-type_HTH"/>
</dbReference>
<name>A0ABX8BM38_9ACTN</name>
<dbReference type="Gene3D" id="1.10.260.40">
    <property type="entry name" value="lambda repressor-like DNA-binding domains"/>
    <property type="match status" value="1"/>
</dbReference>
<dbReference type="PROSITE" id="PS50943">
    <property type="entry name" value="HTH_CROC1"/>
    <property type="match status" value="1"/>
</dbReference>
<dbReference type="Proteomes" id="UP000676079">
    <property type="component" value="Chromosome"/>
</dbReference>
<keyword evidence="3" id="KW-1185">Reference proteome</keyword>
<dbReference type="SMART" id="SM00530">
    <property type="entry name" value="HTH_XRE"/>
    <property type="match status" value="1"/>
</dbReference>
<dbReference type="Pfam" id="PF13560">
    <property type="entry name" value="HTH_31"/>
    <property type="match status" value="1"/>
</dbReference>
<organism evidence="2 3">
    <name type="scientific">Nocardiopsis changdeensis</name>
    <dbReference type="NCBI Taxonomy" id="2831969"/>
    <lineage>
        <taxon>Bacteria</taxon>
        <taxon>Bacillati</taxon>
        <taxon>Actinomycetota</taxon>
        <taxon>Actinomycetes</taxon>
        <taxon>Streptosporangiales</taxon>
        <taxon>Nocardiopsidaceae</taxon>
        <taxon>Nocardiopsis</taxon>
    </lineage>
</organism>
<dbReference type="RefSeq" id="WP_220563173.1">
    <property type="nucleotide sequence ID" value="NZ_CP074133.1"/>
</dbReference>
<evidence type="ECO:0000259" key="1">
    <source>
        <dbReference type="PROSITE" id="PS50943"/>
    </source>
</evidence>
<dbReference type="EMBL" id="CP074133">
    <property type="protein sequence ID" value="QUX21951.1"/>
    <property type="molecule type" value="Genomic_DNA"/>
</dbReference>
<reference evidence="2 3" key="1">
    <citation type="submission" date="2021-05" db="EMBL/GenBank/DDBJ databases">
        <title>Direct Submission.</title>
        <authorList>
            <person name="Li K."/>
            <person name="Gao J."/>
        </authorList>
    </citation>
    <scope>NUCLEOTIDE SEQUENCE [LARGE SCALE GENOMIC DNA]</scope>
    <source>
        <strain evidence="2 3">Mg02</strain>
    </source>
</reference>
<evidence type="ECO:0000313" key="2">
    <source>
        <dbReference type="EMBL" id="QUX21951.1"/>
    </source>
</evidence>
<feature type="domain" description="HTH cro/C1-type" evidence="1">
    <location>
        <begin position="10"/>
        <end position="53"/>
    </location>
</feature>
<proteinExistence type="predicted"/>